<gene>
    <name evidence="1" type="primary">pdxT</name>
    <name evidence="1" type="ORF">E5329_02320</name>
</gene>
<evidence type="ECO:0000313" key="2">
    <source>
        <dbReference type="Proteomes" id="UP000304953"/>
    </source>
</evidence>
<sequence length="217" mass="23824">MRIGVLALQGAFIEHEQILKELGAECAELRKSSDLDKEVDGIVLPGGESTVQRKLLEELGMLETIKKKIQQGLPVLATCAGLILLAESVSGQREARKTALIEPRSLRGQACFATLPVTVRRNAYGRQLGSFSSSANIRGLREEERPFPLEFIRAPYIESVCGGEEVEPIAVIEKLPDGSRGKNIVGVRYQNQIGLAFHPELVGDTRCHEMFLSMCHA</sequence>
<dbReference type="EMBL" id="SRYA01000003">
    <property type="protein sequence ID" value="TGY97976.1"/>
    <property type="molecule type" value="Genomic_DNA"/>
</dbReference>
<reference evidence="1" key="1">
    <citation type="submission" date="2019-04" db="EMBL/GenBank/DDBJ databases">
        <title>Microbes associate with the intestines of laboratory mice.</title>
        <authorList>
            <person name="Navarre W."/>
            <person name="Wong E."/>
            <person name="Huang K."/>
            <person name="Tropini C."/>
            <person name="Ng K."/>
            <person name="Yu B."/>
        </authorList>
    </citation>
    <scope>NUCLEOTIDE SEQUENCE</scope>
    <source>
        <strain evidence="1">NM01_1-7b</strain>
    </source>
</reference>
<protein>
    <submittedName>
        <fullName evidence="1">Pyridoxal 5'-phosphate synthase glutaminase subunit PdxT</fullName>
    </submittedName>
</protein>
<name>A0AC61S0K4_9FIRM</name>
<dbReference type="Proteomes" id="UP000304953">
    <property type="component" value="Unassembled WGS sequence"/>
</dbReference>
<evidence type="ECO:0000313" key="1">
    <source>
        <dbReference type="EMBL" id="TGY97976.1"/>
    </source>
</evidence>
<accession>A0AC61S0K4</accession>
<organism evidence="1 2">
    <name type="scientific">Petralouisia muris</name>
    <dbReference type="NCBI Taxonomy" id="3032872"/>
    <lineage>
        <taxon>Bacteria</taxon>
        <taxon>Bacillati</taxon>
        <taxon>Bacillota</taxon>
        <taxon>Clostridia</taxon>
        <taxon>Lachnospirales</taxon>
        <taxon>Lachnospiraceae</taxon>
        <taxon>Petralouisia</taxon>
    </lineage>
</organism>
<comment type="caution">
    <text evidence="1">The sequence shown here is derived from an EMBL/GenBank/DDBJ whole genome shotgun (WGS) entry which is preliminary data.</text>
</comment>
<proteinExistence type="predicted"/>
<keyword evidence="2" id="KW-1185">Reference proteome</keyword>